<keyword evidence="1" id="KW-0732">Signal</keyword>
<dbReference type="PATRIC" id="fig|1030009.3.peg.2473"/>
<evidence type="ECO:0000313" key="2">
    <source>
        <dbReference type="EMBL" id="AEH93488.1"/>
    </source>
</evidence>
<accession>A0A0E0UZE4</accession>
<dbReference type="KEGG" id="lmq:LMM7_2483"/>
<name>A0A0E0UZE4_LISMM</name>
<organism evidence="2 3">
    <name type="scientific">Listeria monocytogenes serotype 4a (strain M7)</name>
    <dbReference type="NCBI Taxonomy" id="1030009"/>
    <lineage>
        <taxon>Bacteria</taxon>
        <taxon>Bacillati</taxon>
        <taxon>Bacillota</taxon>
        <taxon>Bacilli</taxon>
        <taxon>Bacillales</taxon>
        <taxon>Listeriaceae</taxon>
        <taxon>Listeria</taxon>
    </lineage>
</organism>
<gene>
    <name evidence="2" type="ordered locus">LMM7_2483</name>
</gene>
<dbReference type="EMBL" id="CP002816">
    <property type="protein sequence ID" value="AEH93488.1"/>
    <property type="molecule type" value="Genomic_DNA"/>
</dbReference>
<proteinExistence type="predicted"/>
<dbReference type="Proteomes" id="UP000000486">
    <property type="component" value="Chromosome"/>
</dbReference>
<evidence type="ECO:0000256" key="1">
    <source>
        <dbReference type="SAM" id="SignalP"/>
    </source>
</evidence>
<feature type="chain" id="PRO_5002374523" evidence="1">
    <location>
        <begin position="25"/>
        <end position="307"/>
    </location>
</feature>
<protein>
    <submittedName>
        <fullName evidence="2">Uncharacterized protein</fullName>
    </submittedName>
</protein>
<dbReference type="PROSITE" id="PS51257">
    <property type="entry name" value="PROKAR_LIPOPROTEIN"/>
    <property type="match status" value="1"/>
</dbReference>
<reference evidence="2 3" key="1">
    <citation type="journal article" date="2011" name="J. Bacteriol.">
        <title>Genome sequence of the nonpathogenic Listeria monocytogenes serovar 4a strain M7.</title>
        <authorList>
            <person name="Chen J."/>
            <person name="Xia Y."/>
            <person name="Cheng C."/>
            <person name="Fang C."/>
            <person name="Shan Y."/>
            <person name="Jin G."/>
            <person name="Fang W."/>
        </authorList>
    </citation>
    <scope>NUCLEOTIDE SEQUENCE [LARGE SCALE GENOMIC DNA]</scope>
    <source>
        <strain evidence="2 3">M7</strain>
    </source>
</reference>
<dbReference type="RefSeq" id="WP_012580789.1">
    <property type="nucleotide sequence ID" value="NC_017537.1"/>
</dbReference>
<dbReference type="HOGENOM" id="CLU_905525_0_0_9"/>
<dbReference type="AlphaFoldDB" id="A0A0E0UZE4"/>
<sequence>MKKRNFIVGLVVAVSCIIPTTVLAESKEATDSDLKTVFEKEEIKNEDKLLDLADKQENVDYIKAAGEKIPIIIDESTAEVTTDALEGVEEELETKTATEVLEVKANEDGEYDAELVSTIFVEVEGDGVISADLVDAVEDSDMDLEENKDIQTEDQSSKYNNFATYLVPMSAWTDTSSTGKKGAKDSVYISAKVYYHQQKKNGNTHVDMNSINYSTSVKKSGGKITKRTAKVAQSGMTKFGNKPMLKQTKSLSFSSNSYKYNVIDSWTPISTTNGWVGTQLNVASTYKSSSYNTSVNCLILSNPKLGW</sequence>
<evidence type="ECO:0000313" key="3">
    <source>
        <dbReference type="Proteomes" id="UP000000486"/>
    </source>
</evidence>
<feature type="signal peptide" evidence="1">
    <location>
        <begin position="1"/>
        <end position="24"/>
    </location>
</feature>